<keyword evidence="1" id="KW-0812">Transmembrane</keyword>
<dbReference type="RefSeq" id="WP_323467621.1">
    <property type="nucleotide sequence ID" value="NZ_CP144224.1"/>
</dbReference>
<evidence type="ECO:0000256" key="1">
    <source>
        <dbReference type="SAM" id="Phobius"/>
    </source>
</evidence>
<protein>
    <submittedName>
        <fullName evidence="2">Uncharacterized protein</fullName>
    </submittedName>
</protein>
<organism evidence="2 3">
    <name type="scientific">Alkalihalophilus pseudofirmus</name>
    <name type="common">Bacillus pseudofirmus</name>
    <dbReference type="NCBI Taxonomy" id="79885"/>
    <lineage>
        <taxon>Bacteria</taxon>
        <taxon>Bacillati</taxon>
        <taxon>Bacillota</taxon>
        <taxon>Bacilli</taxon>
        <taxon>Bacillales</taxon>
        <taxon>Bacillaceae</taxon>
        <taxon>Alkalihalophilus</taxon>
    </lineage>
</organism>
<gene>
    <name evidence="2" type="ORF">RYX45_18495</name>
</gene>
<evidence type="ECO:0000313" key="3">
    <source>
        <dbReference type="Proteomes" id="UP001285636"/>
    </source>
</evidence>
<evidence type="ECO:0000313" key="2">
    <source>
        <dbReference type="EMBL" id="MDV2887178.1"/>
    </source>
</evidence>
<name>A0AAJ2NRL6_ALKPS</name>
<feature type="transmembrane region" description="Helical" evidence="1">
    <location>
        <begin position="12"/>
        <end position="34"/>
    </location>
</feature>
<keyword evidence="1" id="KW-0472">Membrane</keyword>
<proteinExistence type="predicted"/>
<accession>A0AAJ2NRL6</accession>
<keyword evidence="1" id="KW-1133">Transmembrane helix</keyword>
<dbReference type="AlphaFoldDB" id="A0AAJ2NRL6"/>
<comment type="caution">
    <text evidence="2">The sequence shown here is derived from an EMBL/GenBank/DDBJ whole genome shotgun (WGS) entry which is preliminary data.</text>
</comment>
<feature type="transmembrane region" description="Helical" evidence="1">
    <location>
        <begin position="46"/>
        <end position="67"/>
    </location>
</feature>
<dbReference type="Proteomes" id="UP001285636">
    <property type="component" value="Unassembled WGS sequence"/>
</dbReference>
<dbReference type="EMBL" id="JAWJAY010000008">
    <property type="protein sequence ID" value="MDV2887178.1"/>
    <property type="molecule type" value="Genomic_DNA"/>
</dbReference>
<reference evidence="2" key="1">
    <citation type="submission" date="2023-10" db="EMBL/GenBank/DDBJ databases">
        <title>Screening of Alkalihalophilus pseudofirmusBZ-TG-HK211 and Its Alleviation of Salt Stress on Rapeseed Growth.</title>
        <authorList>
            <person name="Zhao B."/>
            <person name="Guo T."/>
        </authorList>
    </citation>
    <scope>NUCLEOTIDE SEQUENCE</scope>
    <source>
        <strain evidence="2">BZ-TG-HK211</strain>
    </source>
</reference>
<sequence>MSKDKQSIVKSIHAAFIVGKIMTIVFGLLIAIIFISDPSSKNPEEWIVIVFSLLVVSIAPLMILHLVHHKVFLKKYPEIKKK</sequence>